<protein>
    <submittedName>
        <fullName evidence="1">Uncharacterized protein</fullName>
    </submittedName>
</protein>
<gene>
    <name evidence="1" type="ORF">L1987_26932</name>
</gene>
<reference evidence="1 2" key="2">
    <citation type="journal article" date="2022" name="Mol. Ecol. Resour.">
        <title>The genomes of chicory, endive, great burdock and yacon provide insights into Asteraceae paleo-polyploidization history and plant inulin production.</title>
        <authorList>
            <person name="Fan W."/>
            <person name="Wang S."/>
            <person name="Wang H."/>
            <person name="Wang A."/>
            <person name="Jiang F."/>
            <person name="Liu H."/>
            <person name="Zhao H."/>
            <person name="Xu D."/>
            <person name="Zhang Y."/>
        </authorList>
    </citation>
    <scope>NUCLEOTIDE SEQUENCE [LARGE SCALE GENOMIC DNA]</scope>
    <source>
        <strain evidence="2">cv. Yunnan</strain>
        <tissue evidence="1">Leaves</tissue>
    </source>
</reference>
<reference evidence="2" key="1">
    <citation type="journal article" date="2022" name="Mol. Ecol. Resour.">
        <title>The genomes of chicory, endive, great burdock and yacon provide insights into Asteraceae palaeo-polyploidization history and plant inulin production.</title>
        <authorList>
            <person name="Fan W."/>
            <person name="Wang S."/>
            <person name="Wang H."/>
            <person name="Wang A."/>
            <person name="Jiang F."/>
            <person name="Liu H."/>
            <person name="Zhao H."/>
            <person name="Xu D."/>
            <person name="Zhang Y."/>
        </authorList>
    </citation>
    <scope>NUCLEOTIDE SEQUENCE [LARGE SCALE GENOMIC DNA]</scope>
    <source>
        <strain evidence="2">cv. Yunnan</strain>
    </source>
</reference>
<dbReference type="EMBL" id="CM042026">
    <property type="protein sequence ID" value="KAI3804985.1"/>
    <property type="molecule type" value="Genomic_DNA"/>
</dbReference>
<keyword evidence="2" id="KW-1185">Reference proteome</keyword>
<dbReference type="Proteomes" id="UP001056120">
    <property type="component" value="Linkage Group LG09"/>
</dbReference>
<proteinExistence type="predicted"/>
<organism evidence="1 2">
    <name type="scientific">Smallanthus sonchifolius</name>
    <dbReference type="NCBI Taxonomy" id="185202"/>
    <lineage>
        <taxon>Eukaryota</taxon>
        <taxon>Viridiplantae</taxon>
        <taxon>Streptophyta</taxon>
        <taxon>Embryophyta</taxon>
        <taxon>Tracheophyta</taxon>
        <taxon>Spermatophyta</taxon>
        <taxon>Magnoliopsida</taxon>
        <taxon>eudicotyledons</taxon>
        <taxon>Gunneridae</taxon>
        <taxon>Pentapetalae</taxon>
        <taxon>asterids</taxon>
        <taxon>campanulids</taxon>
        <taxon>Asterales</taxon>
        <taxon>Asteraceae</taxon>
        <taxon>Asteroideae</taxon>
        <taxon>Heliantheae alliance</taxon>
        <taxon>Millerieae</taxon>
        <taxon>Smallanthus</taxon>
    </lineage>
</organism>
<name>A0ACB9IBV0_9ASTR</name>
<evidence type="ECO:0000313" key="1">
    <source>
        <dbReference type="EMBL" id="KAI3804985.1"/>
    </source>
</evidence>
<evidence type="ECO:0000313" key="2">
    <source>
        <dbReference type="Proteomes" id="UP001056120"/>
    </source>
</evidence>
<accession>A0ACB9IBV0</accession>
<comment type="caution">
    <text evidence="1">The sequence shown here is derived from an EMBL/GenBank/DDBJ whole genome shotgun (WGS) entry which is preliminary data.</text>
</comment>
<sequence length="201" mass="22960">MDNDSGSLHKDPDSVYLTWLRSKFDEFILSLSPTLTEEALREVVVDTLMECLMDGNAGKFHSSAYHKFIHTLRNMYWGPLNIQRACAWGQIFHLHVTRFQLQVNGIYIPATDDEVMKAKDLIDHKSSLHYVLDNSQTAVCNSNDDTFSQEFMPIDCEADVVLLEPPVMEGLDFLLMIEFDGGQRRLRHGDGHQPMRGSLIE</sequence>